<evidence type="ECO:0000313" key="3">
    <source>
        <dbReference type="Proteomes" id="UP000008281"/>
    </source>
</evidence>
<evidence type="ECO:0000313" key="2">
    <source>
        <dbReference type="EMBL" id="EFO88055.1"/>
    </source>
</evidence>
<dbReference type="PANTHER" id="PTHR21503:SF8">
    <property type="entry name" value="F-BOX ASSOCIATED DOMAIN-CONTAINING PROTEIN-RELATED"/>
    <property type="match status" value="1"/>
</dbReference>
<dbReference type="InParanoid" id="E3NRI0"/>
<proteinExistence type="predicted"/>
<dbReference type="PROSITE" id="PS50181">
    <property type="entry name" value="FBOX"/>
    <property type="match status" value="1"/>
</dbReference>
<accession>E3NRI0</accession>
<gene>
    <name evidence="2" type="ORF">CRE_15128</name>
</gene>
<evidence type="ECO:0000259" key="1">
    <source>
        <dbReference type="PROSITE" id="PS50181"/>
    </source>
</evidence>
<name>E3NRI0_CAERE</name>
<feature type="domain" description="F-box" evidence="1">
    <location>
        <begin position="1"/>
        <end position="44"/>
    </location>
</feature>
<dbReference type="HOGENOM" id="CLU_028840_3_1_1"/>
<dbReference type="InterPro" id="IPR001810">
    <property type="entry name" value="F-box_dom"/>
</dbReference>
<dbReference type="PANTHER" id="PTHR21503">
    <property type="entry name" value="F-BOX-CONTAINING HYPOTHETICAL PROTEIN C.ELEGANS"/>
    <property type="match status" value="1"/>
</dbReference>
<dbReference type="InterPro" id="IPR012885">
    <property type="entry name" value="F-box_Sdz-33"/>
</dbReference>
<dbReference type="EMBL" id="DS269727">
    <property type="protein sequence ID" value="EFO88055.1"/>
    <property type="molecule type" value="Genomic_DNA"/>
</dbReference>
<organism evidence="3">
    <name type="scientific">Caenorhabditis remanei</name>
    <name type="common">Caenorhabditis vulgaris</name>
    <dbReference type="NCBI Taxonomy" id="31234"/>
    <lineage>
        <taxon>Eukaryota</taxon>
        <taxon>Metazoa</taxon>
        <taxon>Ecdysozoa</taxon>
        <taxon>Nematoda</taxon>
        <taxon>Chromadorea</taxon>
        <taxon>Rhabditida</taxon>
        <taxon>Rhabditina</taxon>
        <taxon>Rhabditomorpha</taxon>
        <taxon>Rhabditoidea</taxon>
        <taxon>Rhabditidae</taxon>
        <taxon>Peloderinae</taxon>
        <taxon>Caenorhabditis</taxon>
    </lineage>
</organism>
<dbReference type="FunCoup" id="E3NRI0">
    <property type="interactions" value="539"/>
</dbReference>
<dbReference type="Pfam" id="PF00646">
    <property type="entry name" value="F-box"/>
    <property type="match status" value="1"/>
</dbReference>
<reference evidence="2" key="1">
    <citation type="submission" date="2007-07" db="EMBL/GenBank/DDBJ databases">
        <title>PCAP assembly of the Caenorhabditis remanei genome.</title>
        <authorList>
            <consortium name="The Caenorhabditis remanei Sequencing Consortium"/>
            <person name="Wilson R.K."/>
        </authorList>
    </citation>
    <scope>NUCLEOTIDE SEQUENCE [LARGE SCALE GENOMIC DNA]</scope>
    <source>
        <strain evidence="2">PB4641</strain>
    </source>
</reference>
<sequence>MIRLPFLAIEEVFKTMDPYEIINFSIISKRTKGIAKQMSFYPRYAIELFINETLEIRLHGTKNVVSFFYVMTSDEKMNGKIEEKQWGRFITRREFKYDSVDEWKQLLKYVLEIFKKQTIDILTMTLTTFVEQNVSIIDFLKANEISVDECNLYQRDKKINVDKHTAYLLDNIKINSVLCNDVYINNDGFNPKIPKSLQELRIYNSHWIGYEKLLEIDCKSVILEKNRISDKEWNMFLKKWIAMETNQNMEYLELDNIQLDRFRDRVLHDIPHEMVDRGVKRVLKTRYNQTQETRGAVDIRRIDGKTATFFVYREFLTQRFAMSIH</sequence>
<dbReference type="Proteomes" id="UP000008281">
    <property type="component" value="Unassembled WGS sequence"/>
</dbReference>
<dbReference type="Pfam" id="PF07735">
    <property type="entry name" value="FBA_2"/>
    <property type="match status" value="1"/>
</dbReference>
<protein>
    <recommendedName>
        <fullName evidence="1">F-box domain-containing protein</fullName>
    </recommendedName>
</protein>
<keyword evidence="3" id="KW-1185">Reference proteome</keyword>
<dbReference type="AlphaFoldDB" id="E3NRI0"/>